<dbReference type="AlphaFoldDB" id="A0A062UCS6"/>
<dbReference type="InterPro" id="IPR022792">
    <property type="entry name" value="T2SS_protein-GspN"/>
</dbReference>
<evidence type="ECO:0000256" key="3">
    <source>
        <dbReference type="ARBA" id="ARBA00021563"/>
    </source>
</evidence>
<evidence type="ECO:0000256" key="6">
    <source>
        <dbReference type="ARBA" id="ARBA00022519"/>
    </source>
</evidence>
<dbReference type="STRING" id="1280946.HY29_11450"/>
<keyword evidence="7" id="KW-0812">Transmembrane</keyword>
<comment type="subcellular location">
    <subcellularLocation>
        <location evidence="1">Cell inner membrane</location>
    </subcellularLocation>
</comment>
<evidence type="ECO:0000256" key="9">
    <source>
        <dbReference type="ARBA" id="ARBA00023136"/>
    </source>
</evidence>
<dbReference type="EMBL" id="AWFF01000029">
    <property type="protein sequence ID" value="KCZ55523.1"/>
    <property type="molecule type" value="Genomic_DNA"/>
</dbReference>
<organism evidence="11 12">
    <name type="scientific">Hyphomonas beringensis</name>
    <dbReference type="NCBI Taxonomy" id="1280946"/>
    <lineage>
        <taxon>Bacteria</taxon>
        <taxon>Pseudomonadati</taxon>
        <taxon>Pseudomonadota</taxon>
        <taxon>Alphaproteobacteria</taxon>
        <taxon>Hyphomonadales</taxon>
        <taxon>Hyphomonadaceae</taxon>
        <taxon>Hyphomonas</taxon>
    </lineage>
</organism>
<evidence type="ECO:0000256" key="1">
    <source>
        <dbReference type="ARBA" id="ARBA00004533"/>
    </source>
</evidence>
<evidence type="ECO:0000256" key="10">
    <source>
        <dbReference type="ARBA" id="ARBA00030772"/>
    </source>
</evidence>
<name>A0A062UCS6_9PROT</name>
<keyword evidence="6" id="KW-0997">Cell inner membrane</keyword>
<dbReference type="GO" id="GO:0005886">
    <property type="term" value="C:plasma membrane"/>
    <property type="evidence" value="ECO:0007669"/>
    <property type="project" value="UniProtKB-SubCell"/>
</dbReference>
<dbReference type="Proteomes" id="UP000027037">
    <property type="component" value="Unassembled WGS sequence"/>
</dbReference>
<dbReference type="Pfam" id="PF01203">
    <property type="entry name" value="T2SSN"/>
    <property type="match status" value="1"/>
</dbReference>
<dbReference type="GO" id="GO:0015628">
    <property type="term" value="P:protein secretion by the type II secretion system"/>
    <property type="evidence" value="ECO:0007669"/>
    <property type="project" value="InterPro"/>
</dbReference>
<protein>
    <recommendedName>
        <fullName evidence="3">Type II secretion system protein N</fullName>
    </recommendedName>
    <alternativeName>
        <fullName evidence="10">General secretion pathway protein N</fullName>
    </alternativeName>
</protein>
<sequence length="248" mass="26690">MMRLRTFYVVLFSLCLLAGLVAFAPLSFAMRQSRLAEQGIGWQQARGSIWSGQVTGMVWKGQPVGAVNLQARLGRLFSGAPLHEARWAGPAGQGRALVGMKGRALNARAVSASLYVDNLNGLDPSLLNLGSTVRLSKGHLLMEGERCRTASGTITTDLARLAAMAYDRDWPILSGPLSCEQGELAANMIGQAADGTIISFQGKLSTGLRLEIETLDEDLRAALKLAGFKAEGTKLVYARQMGQQERLQ</sequence>
<evidence type="ECO:0000313" key="12">
    <source>
        <dbReference type="Proteomes" id="UP000027037"/>
    </source>
</evidence>
<accession>A0A062UCS6</accession>
<evidence type="ECO:0000313" key="11">
    <source>
        <dbReference type="EMBL" id="KCZ55523.1"/>
    </source>
</evidence>
<dbReference type="RefSeq" id="WP_034793743.1">
    <property type="nucleotide sequence ID" value="NZ_AWFF01000029.1"/>
</dbReference>
<keyword evidence="4" id="KW-0813">Transport</keyword>
<dbReference type="GO" id="GO:0015627">
    <property type="term" value="C:type II protein secretion system complex"/>
    <property type="evidence" value="ECO:0007669"/>
    <property type="project" value="InterPro"/>
</dbReference>
<keyword evidence="5" id="KW-1003">Cell membrane</keyword>
<dbReference type="PATRIC" id="fig|1280946.3.peg.1083"/>
<proteinExistence type="inferred from homology"/>
<evidence type="ECO:0000256" key="2">
    <source>
        <dbReference type="ARBA" id="ARBA00007208"/>
    </source>
</evidence>
<keyword evidence="9" id="KW-0472">Membrane</keyword>
<evidence type="ECO:0000256" key="4">
    <source>
        <dbReference type="ARBA" id="ARBA00022448"/>
    </source>
</evidence>
<dbReference type="eggNOG" id="ENOG5033A9B">
    <property type="taxonomic scope" value="Bacteria"/>
</dbReference>
<comment type="caution">
    <text evidence="11">The sequence shown here is derived from an EMBL/GenBank/DDBJ whole genome shotgun (WGS) entry which is preliminary data.</text>
</comment>
<comment type="similarity">
    <text evidence="2">Belongs to the GSP N family.</text>
</comment>
<evidence type="ECO:0000256" key="5">
    <source>
        <dbReference type="ARBA" id="ARBA00022475"/>
    </source>
</evidence>
<keyword evidence="12" id="KW-1185">Reference proteome</keyword>
<evidence type="ECO:0000256" key="8">
    <source>
        <dbReference type="ARBA" id="ARBA00022927"/>
    </source>
</evidence>
<reference evidence="11 12" key="1">
    <citation type="journal article" date="2014" name="Antonie Van Leeuwenhoek">
        <title>Hyphomonas beringensis sp. nov. and Hyphomonas chukchiensis sp. nov., isolated from surface seawater of the Bering Sea and Chukchi Sea.</title>
        <authorList>
            <person name="Li C."/>
            <person name="Lai Q."/>
            <person name="Li G."/>
            <person name="Dong C."/>
            <person name="Wang J."/>
            <person name="Liao Y."/>
            <person name="Shao Z."/>
        </authorList>
    </citation>
    <scope>NUCLEOTIDE SEQUENCE [LARGE SCALE GENOMIC DNA]</scope>
    <source>
        <strain evidence="11 12">25B14_1</strain>
    </source>
</reference>
<keyword evidence="8" id="KW-0653">Protein transport</keyword>
<evidence type="ECO:0000256" key="7">
    <source>
        <dbReference type="ARBA" id="ARBA00022692"/>
    </source>
</evidence>
<gene>
    <name evidence="11" type="ORF">HY29_11450</name>
</gene>
<dbReference type="OrthoDB" id="7631278at2"/>